<dbReference type="EMBL" id="LR134516">
    <property type="protein sequence ID" value="VEJ21656.1"/>
    <property type="molecule type" value="Genomic_DNA"/>
</dbReference>
<organism evidence="1 2">
    <name type="scientific">Neisseria animaloris</name>
    <dbReference type="NCBI Taxonomy" id="326522"/>
    <lineage>
        <taxon>Bacteria</taxon>
        <taxon>Pseudomonadati</taxon>
        <taxon>Pseudomonadota</taxon>
        <taxon>Betaproteobacteria</taxon>
        <taxon>Neisseriales</taxon>
        <taxon>Neisseriaceae</taxon>
        <taxon>Neisseria</taxon>
    </lineage>
</organism>
<keyword evidence="2" id="KW-1185">Reference proteome</keyword>
<dbReference type="Proteomes" id="UP000268229">
    <property type="component" value="Chromosome"/>
</dbReference>
<proteinExistence type="predicted"/>
<name>A0A3S4YI18_9NEIS</name>
<dbReference type="STRING" id="326522.BWD08_05785"/>
<dbReference type="KEGG" id="nani:NCTC12227_01401"/>
<dbReference type="OrthoDB" id="8028712at2"/>
<evidence type="ECO:0008006" key="3">
    <source>
        <dbReference type="Google" id="ProtNLM"/>
    </source>
</evidence>
<reference evidence="1 2" key="1">
    <citation type="submission" date="2018-12" db="EMBL/GenBank/DDBJ databases">
        <authorList>
            <consortium name="Pathogen Informatics"/>
        </authorList>
    </citation>
    <scope>NUCLEOTIDE SEQUENCE [LARGE SCALE GENOMIC DNA]</scope>
    <source>
        <strain evidence="1 2">NCTC12227</strain>
    </source>
</reference>
<dbReference type="RefSeq" id="WP_107879652.1">
    <property type="nucleotide sequence ID" value="NZ_LR134516.1"/>
</dbReference>
<sequence length="256" mass="28937">MTDYTAQLKTLAASQNDTVARHVLPDGKAVWIRKAGRHNAAWRYRLLGLVVKVLHLGVLTPVPNLGGTAAIAIEAARLHELSAAGIYVPELLAQQENALMMSELDGQTLLDHITREAEQKKLDSWLAGVHAIAEVHRKKQFLSQAFARNIMSDGERIGFIDFEDNPFTVLTLEQCQSRDWLCYLHSTVLVLQRNGLLPEAVELLKECLQQQPQNIQTLVKQTIRPILWMRVLQNRRWGRDTLQLSALAGLFYLFDL</sequence>
<dbReference type="AlphaFoldDB" id="A0A3S4YI18"/>
<gene>
    <name evidence="1" type="ORF">NCTC12227_01401</name>
</gene>
<dbReference type="SUPFAM" id="SSF56112">
    <property type="entry name" value="Protein kinase-like (PK-like)"/>
    <property type="match status" value="1"/>
</dbReference>
<evidence type="ECO:0000313" key="1">
    <source>
        <dbReference type="EMBL" id="VEJ21656.1"/>
    </source>
</evidence>
<accession>A0A3S4YI18</accession>
<protein>
    <recommendedName>
        <fullName evidence="3">Serine/threonine protein kinase</fullName>
    </recommendedName>
</protein>
<dbReference type="InterPro" id="IPR011009">
    <property type="entry name" value="Kinase-like_dom_sf"/>
</dbReference>
<evidence type="ECO:0000313" key="2">
    <source>
        <dbReference type="Proteomes" id="UP000268229"/>
    </source>
</evidence>